<dbReference type="Gramene" id="A07p11370.2_BraZ1">
    <property type="protein sequence ID" value="A07p11370.2_BraZ1.CDS"/>
    <property type="gene ID" value="A07g11370.2_BraZ1"/>
</dbReference>
<dbReference type="AlphaFoldDB" id="A0A8D9M7K7"/>
<sequence length="105" mass="11833">METVVLLGDAGTEVMGRQGQDLMDYYLEVSREGSSEAMENISRMGKIKNRISPSEMTMNIEEEAKAMDIQIHSANTVQIVRYKLLTGSTANWKMRSVLRYADPTN</sequence>
<reference evidence="1 2" key="1">
    <citation type="submission" date="2021-07" db="EMBL/GenBank/DDBJ databases">
        <authorList>
            <consortium name="Genoscope - CEA"/>
            <person name="William W."/>
        </authorList>
    </citation>
    <scope>NUCLEOTIDE SEQUENCE [LARGE SCALE GENOMIC DNA]</scope>
</reference>
<proteinExistence type="predicted"/>
<evidence type="ECO:0000313" key="1">
    <source>
        <dbReference type="EMBL" id="CAG7901493.1"/>
    </source>
</evidence>
<dbReference type="Proteomes" id="UP000694005">
    <property type="component" value="Chromosome A07"/>
</dbReference>
<accession>A0A8D9M7K7</accession>
<evidence type="ECO:0000313" key="2">
    <source>
        <dbReference type="Proteomes" id="UP000694005"/>
    </source>
</evidence>
<dbReference type="EMBL" id="LS974623">
    <property type="protein sequence ID" value="CAG7901493.1"/>
    <property type="molecule type" value="Genomic_DNA"/>
</dbReference>
<name>A0A8D9M7K7_BRACM</name>
<organism evidence="1 2">
    <name type="scientific">Brassica campestris</name>
    <name type="common">Field mustard</name>
    <dbReference type="NCBI Taxonomy" id="3711"/>
    <lineage>
        <taxon>Eukaryota</taxon>
        <taxon>Viridiplantae</taxon>
        <taxon>Streptophyta</taxon>
        <taxon>Embryophyta</taxon>
        <taxon>Tracheophyta</taxon>
        <taxon>Spermatophyta</taxon>
        <taxon>Magnoliopsida</taxon>
        <taxon>eudicotyledons</taxon>
        <taxon>Gunneridae</taxon>
        <taxon>Pentapetalae</taxon>
        <taxon>rosids</taxon>
        <taxon>malvids</taxon>
        <taxon>Brassicales</taxon>
        <taxon>Brassicaceae</taxon>
        <taxon>Brassiceae</taxon>
        <taxon>Brassica</taxon>
    </lineage>
</organism>
<protein>
    <submittedName>
        <fullName evidence="1">Uncharacterized protein</fullName>
    </submittedName>
</protein>
<gene>
    <name evidence="1" type="ORF">BRAPAZ1V2_A07P11370.2</name>
</gene>